<dbReference type="Proteomes" id="UP000010552">
    <property type="component" value="Unassembled WGS sequence"/>
</dbReference>
<organism evidence="8 9">
    <name type="scientific">Pteropus alecto</name>
    <name type="common">Black flying fox</name>
    <dbReference type="NCBI Taxonomy" id="9402"/>
    <lineage>
        <taxon>Eukaryota</taxon>
        <taxon>Metazoa</taxon>
        <taxon>Chordata</taxon>
        <taxon>Craniata</taxon>
        <taxon>Vertebrata</taxon>
        <taxon>Euteleostomi</taxon>
        <taxon>Mammalia</taxon>
        <taxon>Eutheria</taxon>
        <taxon>Laurasiatheria</taxon>
        <taxon>Chiroptera</taxon>
        <taxon>Yinpterochiroptera</taxon>
        <taxon>Pteropodoidea</taxon>
        <taxon>Pteropodidae</taxon>
        <taxon>Pteropodinae</taxon>
        <taxon>Pteropus</taxon>
    </lineage>
</organism>
<dbReference type="STRING" id="9402.L5JY22"/>
<keyword evidence="2" id="KW-1003">Cell membrane</keyword>
<feature type="region of interest" description="Disordered" evidence="6">
    <location>
        <begin position="103"/>
        <end position="145"/>
    </location>
</feature>
<dbReference type="InterPro" id="IPR014868">
    <property type="entry name" value="Cadherin_pro_dom"/>
</dbReference>
<reference evidence="9" key="1">
    <citation type="journal article" date="2013" name="Science">
        <title>Comparative analysis of bat genomes provides insight into the evolution of flight and immunity.</title>
        <authorList>
            <person name="Zhang G."/>
            <person name="Cowled C."/>
            <person name="Shi Z."/>
            <person name="Huang Z."/>
            <person name="Bishop-Lilly K.A."/>
            <person name="Fang X."/>
            <person name="Wynne J.W."/>
            <person name="Xiong Z."/>
            <person name="Baker M.L."/>
            <person name="Zhao W."/>
            <person name="Tachedjian M."/>
            <person name="Zhu Y."/>
            <person name="Zhou P."/>
            <person name="Jiang X."/>
            <person name="Ng J."/>
            <person name="Yang L."/>
            <person name="Wu L."/>
            <person name="Xiao J."/>
            <person name="Feng Y."/>
            <person name="Chen Y."/>
            <person name="Sun X."/>
            <person name="Zhang Y."/>
            <person name="Marsh G.A."/>
            <person name="Crameri G."/>
            <person name="Broder C.C."/>
            <person name="Frey K.G."/>
            <person name="Wang L.F."/>
            <person name="Wang J."/>
        </authorList>
    </citation>
    <scope>NUCLEOTIDE SEQUENCE [LARGE SCALE GENOMIC DNA]</scope>
</reference>
<dbReference type="GO" id="GO:0005509">
    <property type="term" value="F:calcium ion binding"/>
    <property type="evidence" value="ECO:0007669"/>
    <property type="project" value="InterPro"/>
</dbReference>
<dbReference type="AlphaFoldDB" id="L5JY22"/>
<gene>
    <name evidence="8" type="ORF">PAL_GLEAN10024631</name>
</gene>
<dbReference type="EMBL" id="KB031072">
    <property type="protein sequence ID" value="ELK04364.1"/>
    <property type="molecule type" value="Genomic_DNA"/>
</dbReference>
<keyword evidence="4" id="KW-0472">Membrane</keyword>
<dbReference type="Gene3D" id="2.60.40.60">
    <property type="entry name" value="Cadherins"/>
    <property type="match status" value="1"/>
</dbReference>
<comment type="subcellular location">
    <subcellularLocation>
        <location evidence="1">Cell membrane</location>
    </subcellularLocation>
</comment>
<feature type="compositionally biased region" description="Basic residues" evidence="6">
    <location>
        <begin position="136"/>
        <end position="145"/>
    </location>
</feature>
<feature type="compositionally biased region" description="Low complexity" evidence="6">
    <location>
        <begin position="119"/>
        <end position="130"/>
    </location>
</feature>
<sequence length="195" mass="21023">MGDVQPRMASQECPATPRPQGTKARLARPELVTFSSCLGTTGTQYETDSTDFKVGADGTVFATRELQIPSEEVAFTVTAWDRQTAKRWDTMVRLLVAQTSSTLSGHEVGPQTGRKAAELDPALPPSDALPTGPRHQLTHGLRRQKRDWVIPPINVPENSRGPFPQQLVRVGADPACGREGLGWSPDAAGDPADQA</sequence>
<dbReference type="GO" id="GO:0005886">
    <property type="term" value="C:plasma membrane"/>
    <property type="evidence" value="ECO:0007669"/>
    <property type="project" value="UniProtKB-SubCell"/>
</dbReference>
<accession>L5JY22</accession>
<protein>
    <submittedName>
        <fullName evidence="8">Cadherin-4</fullName>
    </submittedName>
</protein>
<keyword evidence="5" id="KW-0325">Glycoprotein</keyword>
<dbReference type="SMART" id="SM01055">
    <property type="entry name" value="Cadherin_pro"/>
    <property type="match status" value="1"/>
</dbReference>
<dbReference type="InParanoid" id="L5JY22"/>
<feature type="region of interest" description="Disordered" evidence="6">
    <location>
        <begin position="1"/>
        <end position="24"/>
    </location>
</feature>
<name>L5JY22_PTEAL</name>
<evidence type="ECO:0000259" key="7">
    <source>
        <dbReference type="SMART" id="SM01055"/>
    </source>
</evidence>
<evidence type="ECO:0000313" key="9">
    <source>
        <dbReference type="Proteomes" id="UP000010552"/>
    </source>
</evidence>
<dbReference type="SUPFAM" id="SSF49313">
    <property type="entry name" value="Cadherin-like"/>
    <property type="match status" value="1"/>
</dbReference>
<dbReference type="GO" id="GO:0007155">
    <property type="term" value="P:cell adhesion"/>
    <property type="evidence" value="ECO:0007669"/>
    <property type="project" value="UniProtKB-KW"/>
</dbReference>
<keyword evidence="9" id="KW-1185">Reference proteome</keyword>
<evidence type="ECO:0000256" key="6">
    <source>
        <dbReference type="SAM" id="MobiDB-lite"/>
    </source>
</evidence>
<evidence type="ECO:0000256" key="5">
    <source>
        <dbReference type="ARBA" id="ARBA00023180"/>
    </source>
</evidence>
<feature type="domain" description="Cadherin prodomain" evidence="7">
    <location>
        <begin position="20"/>
        <end position="96"/>
    </location>
</feature>
<evidence type="ECO:0000256" key="4">
    <source>
        <dbReference type="ARBA" id="ARBA00023136"/>
    </source>
</evidence>
<evidence type="ECO:0000256" key="3">
    <source>
        <dbReference type="ARBA" id="ARBA00022889"/>
    </source>
</evidence>
<evidence type="ECO:0000256" key="1">
    <source>
        <dbReference type="ARBA" id="ARBA00004236"/>
    </source>
</evidence>
<feature type="region of interest" description="Disordered" evidence="6">
    <location>
        <begin position="172"/>
        <end position="195"/>
    </location>
</feature>
<dbReference type="Pfam" id="PF08758">
    <property type="entry name" value="Cadherin_pro"/>
    <property type="match status" value="1"/>
</dbReference>
<proteinExistence type="predicted"/>
<keyword evidence="3" id="KW-0130">Cell adhesion</keyword>
<evidence type="ECO:0000313" key="8">
    <source>
        <dbReference type="EMBL" id="ELK04364.1"/>
    </source>
</evidence>
<evidence type="ECO:0000256" key="2">
    <source>
        <dbReference type="ARBA" id="ARBA00022475"/>
    </source>
</evidence>
<dbReference type="InterPro" id="IPR015919">
    <property type="entry name" value="Cadherin-like_sf"/>
</dbReference>